<evidence type="ECO:0000313" key="13">
    <source>
        <dbReference type="Proteomes" id="UP000054928"/>
    </source>
</evidence>
<feature type="region of interest" description="Disordered" evidence="10">
    <location>
        <begin position="57"/>
        <end position="86"/>
    </location>
</feature>
<feature type="domain" description="RanBD1" evidence="11">
    <location>
        <begin position="255"/>
        <end position="407"/>
    </location>
</feature>
<keyword evidence="4" id="KW-0509">mRNA transport</keyword>
<dbReference type="InterPro" id="IPR045255">
    <property type="entry name" value="RanBP1-like"/>
</dbReference>
<protein>
    <submittedName>
        <fullName evidence="12">Ran-binding protein RANBP3</fullName>
    </submittedName>
</protein>
<evidence type="ECO:0000256" key="9">
    <source>
        <dbReference type="ARBA" id="ARBA00023242"/>
    </source>
</evidence>
<dbReference type="STRING" id="4781.A0A0P1AJL6"/>
<evidence type="ECO:0000256" key="1">
    <source>
        <dbReference type="ARBA" id="ARBA00004567"/>
    </source>
</evidence>
<dbReference type="GO" id="GO:0005643">
    <property type="term" value="C:nuclear pore"/>
    <property type="evidence" value="ECO:0007669"/>
    <property type="project" value="UniProtKB-SubCell"/>
</dbReference>
<sequence>MSKRRNESGQMRREEYEAAVDDVGTDTFEIGIQRASDESIRKRKIVKARVGNRLLPTTSKATAATEATTEKNKPFEGFQGLTTTKSPATSNPFADFSGLTGSSNKSEVKIVSGSNSVAAGSYQQAMEELNKAFMSFVNGEAQKYPSASWNSSVQEYLKYAEEIATKHASTKPVAINDTKCAFPSPFSLNSTSAPATSSVAPLSFAMESDEKTTPAFSFGALPKPAASVSSTPATKFSFGTMTSSSLSSNAPGGLSFGTVASSASIPIPTASGDENEENIGREEATVIIKADSSDEDCKFEAEKTKIYEFKKAEKRWADKGVHPLKILVNKKTNSSRILVRNEIGKIVLNAALYKGIAVRPHEVKGKTTGVTLALQVNDGELTQYLLKVNAARVNEFIKALESAATQA</sequence>
<evidence type="ECO:0000256" key="2">
    <source>
        <dbReference type="ARBA" id="ARBA00022448"/>
    </source>
</evidence>
<comment type="subcellular location">
    <subcellularLocation>
        <location evidence="1">Nucleus</location>
        <location evidence="1">Nuclear pore complex</location>
    </subcellularLocation>
</comment>
<dbReference type="Pfam" id="PF08911">
    <property type="entry name" value="NUP50"/>
    <property type="match status" value="1"/>
</dbReference>
<keyword evidence="8" id="KW-0906">Nuclear pore complex</keyword>
<evidence type="ECO:0000256" key="10">
    <source>
        <dbReference type="SAM" id="MobiDB-lite"/>
    </source>
</evidence>
<keyword evidence="13" id="KW-1185">Reference proteome</keyword>
<evidence type="ECO:0000256" key="4">
    <source>
        <dbReference type="ARBA" id="ARBA00022816"/>
    </source>
</evidence>
<name>A0A0P1AJL6_PLAHL</name>
<keyword evidence="5" id="KW-0653">Protein transport</keyword>
<keyword evidence="6" id="KW-0007">Acetylation</keyword>
<dbReference type="PANTHER" id="PTHR23138">
    <property type="entry name" value="RAN BINDING PROTEIN"/>
    <property type="match status" value="1"/>
</dbReference>
<evidence type="ECO:0000256" key="5">
    <source>
        <dbReference type="ARBA" id="ARBA00022927"/>
    </source>
</evidence>
<dbReference type="PROSITE" id="PS50196">
    <property type="entry name" value="RANBD1"/>
    <property type="match status" value="1"/>
</dbReference>
<dbReference type="InterPro" id="IPR000156">
    <property type="entry name" value="Ran_bind_dom"/>
</dbReference>
<evidence type="ECO:0000256" key="8">
    <source>
        <dbReference type="ARBA" id="ARBA00023132"/>
    </source>
</evidence>
<dbReference type="Gene3D" id="2.30.29.30">
    <property type="entry name" value="Pleckstrin-homology domain (PH domain)/Phosphotyrosine-binding domain (PTB)"/>
    <property type="match status" value="1"/>
</dbReference>
<dbReference type="InterPro" id="IPR011993">
    <property type="entry name" value="PH-like_dom_sf"/>
</dbReference>
<proteinExistence type="predicted"/>
<dbReference type="OMA" id="QKKTTPF"/>
<dbReference type="Pfam" id="PF00638">
    <property type="entry name" value="Ran_BP1"/>
    <property type="match status" value="1"/>
</dbReference>
<dbReference type="CDD" id="cd13170">
    <property type="entry name" value="RanBD_NUP50"/>
    <property type="match status" value="1"/>
</dbReference>
<dbReference type="GO" id="GO:0051028">
    <property type="term" value="P:mRNA transport"/>
    <property type="evidence" value="ECO:0007669"/>
    <property type="project" value="UniProtKB-KW"/>
</dbReference>
<dbReference type="OrthoDB" id="185618at2759"/>
<dbReference type="AlphaFoldDB" id="A0A0P1AJL6"/>
<dbReference type="Proteomes" id="UP000054928">
    <property type="component" value="Unassembled WGS sequence"/>
</dbReference>
<evidence type="ECO:0000313" key="12">
    <source>
        <dbReference type="EMBL" id="CEG40986.1"/>
    </source>
</evidence>
<dbReference type="EMBL" id="CCYD01000524">
    <property type="protein sequence ID" value="CEG40986.1"/>
    <property type="molecule type" value="Genomic_DNA"/>
</dbReference>
<dbReference type="RefSeq" id="XP_024577355.1">
    <property type="nucleotide sequence ID" value="XM_024726706.1"/>
</dbReference>
<dbReference type="GeneID" id="36406214"/>
<dbReference type="PANTHER" id="PTHR23138:SF141">
    <property type="entry name" value="NUCLEAR PORE COMPLEX PROTEIN NUP50"/>
    <property type="match status" value="1"/>
</dbReference>
<dbReference type="InterPro" id="IPR015007">
    <property type="entry name" value="NUP2/50/61"/>
</dbReference>
<evidence type="ECO:0000256" key="6">
    <source>
        <dbReference type="ARBA" id="ARBA00022990"/>
    </source>
</evidence>
<dbReference type="SMART" id="SM00160">
    <property type="entry name" value="RanBD"/>
    <property type="match status" value="1"/>
</dbReference>
<evidence type="ECO:0000259" key="11">
    <source>
        <dbReference type="PROSITE" id="PS50196"/>
    </source>
</evidence>
<keyword evidence="2" id="KW-0813">Transport</keyword>
<evidence type="ECO:0000256" key="3">
    <source>
        <dbReference type="ARBA" id="ARBA00022737"/>
    </source>
</evidence>
<organism evidence="12 13">
    <name type="scientific">Plasmopara halstedii</name>
    <name type="common">Downy mildew of sunflower</name>
    <dbReference type="NCBI Taxonomy" id="4781"/>
    <lineage>
        <taxon>Eukaryota</taxon>
        <taxon>Sar</taxon>
        <taxon>Stramenopiles</taxon>
        <taxon>Oomycota</taxon>
        <taxon>Peronosporomycetes</taxon>
        <taxon>Peronosporales</taxon>
        <taxon>Peronosporaceae</taxon>
        <taxon>Plasmopara</taxon>
    </lineage>
</organism>
<evidence type="ECO:0000256" key="7">
    <source>
        <dbReference type="ARBA" id="ARBA00023010"/>
    </source>
</evidence>
<feature type="compositionally biased region" description="Low complexity" evidence="10">
    <location>
        <begin position="57"/>
        <end position="67"/>
    </location>
</feature>
<keyword evidence="7" id="KW-0811">Translocation</keyword>
<dbReference type="SUPFAM" id="SSF50729">
    <property type="entry name" value="PH domain-like"/>
    <property type="match status" value="1"/>
</dbReference>
<accession>A0A0P1AJL6</accession>
<dbReference type="GO" id="GO:0015031">
    <property type="term" value="P:protein transport"/>
    <property type="evidence" value="ECO:0007669"/>
    <property type="project" value="UniProtKB-KW"/>
</dbReference>
<reference evidence="13" key="1">
    <citation type="submission" date="2014-09" db="EMBL/GenBank/DDBJ databases">
        <authorList>
            <person name="Sharma Rahul"/>
            <person name="Thines Marco"/>
        </authorList>
    </citation>
    <scope>NUCLEOTIDE SEQUENCE [LARGE SCALE GENOMIC DNA]</scope>
</reference>
<keyword evidence="3" id="KW-0677">Repeat</keyword>
<keyword evidence="9" id="KW-0539">Nucleus</keyword>